<dbReference type="AlphaFoldDB" id="A0A1C3KVA2"/>
<proteinExistence type="inferred from homology"/>
<feature type="transmembrane region" description="Helical" evidence="9">
    <location>
        <begin position="419"/>
        <end position="441"/>
    </location>
</feature>
<dbReference type="GO" id="GO:0016255">
    <property type="term" value="P:attachment of GPI anchor to protein"/>
    <property type="evidence" value="ECO:0007669"/>
    <property type="project" value="InterPro"/>
</dbReference>
<dbReference type="VEuPathDB" id="PlasmoDB:POWCR01_120028100"/>
<feature type="transmembrane region" description="Helical" evidence="9">
    <location>
        <begin position="181"/>
        <end position="200"/>
    </location>
</feature>
<dbReference type="Proteomes" id="UP000243200">
    <property type="component" value="Chromosome 12"/>
</dbReference>
<feature type="transmembrane region" description="Helical" evidence="9">
    <location>
        <begin position="240"/>
        <end position="261"/>
    </location>
</feature>
<keyword evidence="6" id="KW-0256">Endoplasmic reticulum</keyword>
<feature type="transmembrane region" description="Helical" evidence="9">
    <location>
        <begin position="479"/>
        <end position="498"/>
    </location>
</feature>
<dbReference type="PANTHER" id="PTHR13121">
    <property type="entry name" value="GPI TRANSAMIDASE COMPONENT PIG-U"/>
    <property type="match status" value="1"/>
</dbReference>
<evidence type="ECO:0000256" key="7">
    <source>
        <dbReference type="ARBA" id="ARBA00022989"/>
    </source>
</evidence>
<evidence type="ECO:0000256" key="9">
    <source>
        <dbReference type="SAM" id="Phobius"/>
    </source>
</evidence>
<feature type="transmembrane region" description="Helical" evidence="9">
    <location>
        <begin position="212"/>
        <end position="234"/>
    </location>
</feature>
<keyword evidence="7 9" id="KW-1133">Transmembrane helix</keyword>
<feature type="transmembrane region" description="Helical" evidence="9">
    <location>
        <begin position="21"/>
        <end position="42"/>
    </location>
</feature>
<organism evidence="10 11">
    <name type="scientific">Plasmodium ovale</name>
    <name type="common">malaria parasite P. ovale</name>
    <dbReference type="NCBI Taxonomy" id="36330"/>
    <lineage>
        <taxon>Eukaryota</taxon>
        <taxon>Sar</taxon>
        <taxon>Alveolata</taxon>
        <taxon>Apicomplexa</taxon>
        <taxon>Aconoidasida</taxon>
        <taxon>Haemosporida</taxon>
        <taxon>Plasmodiidae</taxon>
        <taxon>Plasmodium</taxon>
        <taxon>Plasmodium (Plasmodium)</taxon>
    </lineage>
</organism>
<evidence type="ECO:0000313" key="10">
    <source>
        <dbReference type="EMBL" id="SBT78121.1"/>
    </source>
</evidence>
<evidence type="ECO:0000256" key="6">
    <source>
        <dbReference type="ARBA" id="ARBA00022824"/>
    </source>
</evidence>
<comment type="similarity">
    <text evidence="3">Belongs to the PIGU family.</text>
</comment>
<gene>
    <name evidence="10" type="primary">PowCR01_120028100</name>
    <name evidence="10" type="ORF">POWCR01_120028100</name>
</gene>
<dbReference type="PANTHER" id="PTHR13121:SF0">
    <property type="entry name" value="PHOSPHATIDYLINOSITOL GLYCAN ANCHOR BIOSYNTHESIS CLASS U PROTEIN"/>
    <property type="match status" value="1"/>
</dbReference>
<evidence type="ECO:0000256" key="5">
    <source>
        <dbReference type="ARBA" id="ARBA00022692"/>
    </source>
</evidence>
<name>A0A1C3KVA2_PLAOA</name>
<accession>A0A1C3KVA2</accession>
<dbReference type="VEuPathDB" id="PlasmoDB:PocGH01_12032200"/>
<evidence type="ECO:0000256" key="1">
    <source>
        <dbReference type="ARBA" id="ARBA00004477"/>
    </source>
</evidence>
<feature type="transmembrane region" description="Helical" evidence="9">
    <location>
        <begin position="447"/>
        <end position="467"/>
    </location>
</feature>
<evidence type="ECO:0000313" key="11">
    <source>
        <dbReference type="Proteomes" id="UP000243200"/>
    </source>
</evidence>
<feature type="transmembrane region" description="Helical" evidence="9">
    <location>
        <begin position="338"/>
        <end position="358"/>
    </location>
</feature>
<reference evidence="10 11" key="1">
    <citation type="submission" date="2016-06" db="EMBL/GenBank/DDBJ databases">
        <authorList>
            <consortium name="Pathogen Informatics"/>
        </authorList>
    </citation>
    <scope>NUCLEOTIDE SEQUENCE [LARGE SCALE GENOMIC DNA]</scope>
    <source>
        <strain evidence="10">PowCR01</strain>
    </source>
</reference>
<dbReference type="GO" id="GO:0042765">
    <property type="term" value="C:GPI-anchor transamidase complex"/>
    <property type="evidence" value="ECO:0007669"/>
    <property type="project" value="InterPro"/>
</dbReference>
<feature type="transmembrane region" description="Helical" evidence="9">
    <location>
        <begin position="510"/>
        <end position="531"/>
    </location>
</feature>
<evidence type="ECO:0000256" key="4">
    <source>
        <dbReference type="ARBA" id="ARBA00022502"/>
    </source>
</evidence>
<dbReference type="InterPro" id="IPR009600">
    <property type="entry name" value="PIG-U"/>
</dbReference>
<dbReference type="GO" id="GO:0006506">
    <property type="term" value="P:GPI anchor biosynthetic process"/>
    <property type="evidence" value="ECO:0007669"/>
    <property type="project" value="UniProtKB-UniPathway"/>
</dbReference>
<feature type="transmembrane region" description="Helical" evidence="9">
    <location>
        <begin position="273"/>
        <end position="293"/>
    </location>
</feature>
<dbReference type="OrthoDB" id="549017at2759"/>
<keyword evidence="4" id="KW-0337">GPI-anchor biosynthesis</keyword>
<dbReference type="UniPathway" id="UPA00196"/>
<keyword evidence="8 9" id="KW-0472">Membrane</keyword>
<evidence type="ECO:0000256" key="3">
    <source>
        <dbReference type="ARBA" id="ARBA00010026"/>
    </source>
</evidence>
<comment type="subcellular location">
    <subcellularLocation>
        <location evidence="1">Endoplasmic reticulum membrane</location>
        <topology evidence="1">Multi-pass membrane protein</topology>
    </subcellularLocation>
</comment>
<evidence type="ECO:0000256" key="2">
    <source>
        <dbReference type="ARBA" id="ARBA00004687"/>
    </source>
</evidence>
<feature type="transmembrane region" description="Helical" evidence="9">
    <location>
        <begin position="299"/>
        <end position="317"/>
    </location>
</feature>
<dbReference type="Pfam" id="PF06728">
    <property type="entry name" value="PIG-U"/>
    <property type="match status" value="1"/>
</dbReference>
<sequence length="567" mass="67157">MSDSRGCTPRGGKRKRRYAQLFFSLAICVAIRIGIYCVVNMLEGSNYGYINRLIYINEKIEKERDNEINNGLKMEKTNLNVKDSLNEMGEFFQKNKRNIQLKKLIFHNDSIHFSFNSDIYNMKYIYESYILRKMRKDVYSSYPIRVNPLFLQMLHYLTFTKIPLKFNTSIFYVLNNYEYRYYLIISMVDLLIAIFLFLIIEKIKEKKHYFSYIYIYETNKWKIISSIVLINIYLNNPLTILSNTFLSLDNIKLLLITLSFYLTILRIHNISNVFFSIFHILIILFLNSILLYITSFHFALVLIGVNNFIITTSDSVNNFHIKKSIKMNKLFFMLLKNGFLLLLTYTIYGLLIILSYHANDYNLSFLNNTVVNEYKVIHLLPNLGNYWYIFSMMFKDYYYSFLFLFHVRNNGARSHCHVFLYPIPLFFRLAKTPLIYLKVMISISLLFQPNITVNDIVYSMLLLAIDYEKTICTIPFAKLLMILLGNLSLFFVTINLWLRKNTGNANYAFFNQLVVFNITAFIIVSSIKFYIRVQTPTEQLEEGKCIVVSKTREKKYNLLNMLKETFA</sequence>
<comment type="pathway">
    <text evidence="2">Glycolipid biosynthesis; glycosylphosphatidylinositol-anchor biosynthesis.</text>
</comment>
<protein>
    <submittedName>
        <fullName evidence="10">GPI transamidase subunit PIG-U, putative</fullName>
    </submittedName>
</protein>
<dbReference type="EMBL" id="LT594516">
    <property type="protein sequence ID" value="SBT78121.1"/>
    <property type="molecule type" value="Genomic_DNA"/>
</dbReference>
<keyword evidence="5 9" id="KW-0812">Transmembrane</keyword>
<evidence type="ECO:0000256" key="8">
    <source>
        <dbReference type="ARBA" id="ARBA00023136"/>
    </source>
</evidence>
<feature type="transmembrane region" description="Helical" evidence="9">
    <location>
        <begin position="386"/>
        <end position="407"/>
    </location>
</feature>